<evidence type="ECO:0000313" key="7">
    <source>
        <dbReference type="Proteomes" id="UP000244168"/>
    </source>
</evidence>
<dbReference type="EMBL" id="QAOQ01000004">
    <property type="protein sequence ID" value="PTQ96855.1"/>
    <property type="molecule type" value="Genomic_DNA"/>
</dbReference>
<keyword evidence="2 5" id="KW-0227">DNA damage</keyword>
<dbReference type="GO" id="GO:0003677">
    <property type="term" value="F:DNA binding"/>
    <property type="evidence" value="ECO:0007669"/>
    <property type="project" value="InterPro"/>
</dbReference>
<evidence type="ECO:0000256" key="2">
    <source>
        <dbReference type="ARBA" id="ARBA00022763"/>
    </source>
</evidence>
<dbReference type="GO" id="GO:0003905">
    <property type="term" value="F:alkylbase DNA N-glycosylase activity"/>
    <property type="evidence" value="ECO:0007669"/>
    <property type="project" value="InterPro"/>
</dbReference>
<dbReference type="GO" id="GO:0006284">
    <property type="term" value="P:base-excision repair"/>
    <property type="evidence" value="ECO:0007669"/>
    <property type="project" value="InterPro"/>
</dbReference>
<reference evidence="6 7" key="1">
    <citation type="submission" date="2018-04" db="EMBL/GenBank/DDBJ databases">
        <title>Genomic Encyclopedia of Archaeal and Bacterial Type Strains, Phase II (KMG-II): from individual species to whole genera.</title>
        <authorList>
            <person name="Goeker M."/>
        </authorList>
    </citation>
    <scope>NUCLEOTIDE SEQUENCE [LARGE SCALE GENOMIC DNA]</scope>
    <source>
        <strain evidence="6 7">DSM 26809</strain>
    </source>
</reference>
<comment type="similarity">
    <text evidence="1 5">Belongs to the DNA glycosylase MPG family.</text>
</comment>
<name>A0A2T5J9W6_9SPHI</name>
<evidence type="ECO:0000256" key="3">
    <source>
        <dbReference type="ARBA" id="ARBA00022801"/>
    </source>
</evidence>
<dbReference type="CDD" id="cd00540">
    <property type="entry name" value="AAG"/>
    <property type="match status" value="1"/>
</dbReference>
<evidence type="ECO:0000256" key="1">
    <source>
        <dbReference type="ARBA" id="ARBA00009232"/>
    </source>
</evidence>
<dbReference type="InterPro" id="IPR036995">
    <property type="entry name" value="MPG_sf"/>
</dbReference>
<dbReference type="Proteomes" id="UP000244168">
    <property type="component" value="Unassembled WGS sequence"/>
</dbReference>
<dbReference type="NCBIfam" id="TIGR00567">
    <property type="entry name" value="3mg"/>
    <property type="match status" value="1"/>
</dbReference>
<evidence type="ECO:0000256" key="4">
    <source>
        <dbReference type="ARBA" id="ARBA00023204"/>
    </source>
</evidence>
<keyword evidence="4 5" id="KW-0234">DNA repair</keyword>
<dbReference type="AlphaFoldDB" id="A0A2T5J9W6"/>
<organism evidence="6 7">
    <name type="scientific">Mucilaginibacter yixingensis</name>
    <dbReference type="NCBI Taxonomy" id="1295612"/>
    <lineage>
        <taxon>Bacteria</taxon>
        <taxon>Pseudomonadati</taxon>
        <taxon>Bacteroidota</taxon>
        <taxon>Sphingobacteriia</taxon>
        <taxon>Sphingobacteriales</taxon>
        <taxon>Sphingobacteriaceae</taxon>
        <taxon>Mucilaginibacter</taxon>
    </lineage>
</organism>
<dbReference type="RefSeq" id="WP_107828798.1">
    <property type="nucleotide sequence ID" value="NZ_CP160205.1"/>
</dbReference>
<sequence length="207" mass="22860">MANSFSKIPAAFYQNPNVVEVARNLIGKYLFTRLDGLVTGGYIVETEAYNGPIDRASHAYGNKRTPRTETMFMPGGVAYIYLCYGIHEMLNIVVSVEDEPLAVLIRAIDPAIGLDVMQSRRNMAVIKPNITMGPGSVAKALGISRKINAISLQSDTLWLEDRGLTFTDDQIAVVPRIGVDYAKEDALLPYRFYVKGNPYVSRPVKGK</sequence>
<dbReference type="EC" id="3.2.2.-" evidence="5"/>
<accession>A0A2T5J9W6</accession>
<gene>
    <name evidence="6" type="ORF">C8P68_104347</name>
</gene>
<proteinExistence type="inferred from homology"/>
<dbReference type="Pfam" id="PF02245">
    <property type="entry name" value="Pur_DNA_glyco"/>
    <property type="match status" value="1"/>
</dbReference>
<protein>
    <recommendedName>
        <fullName evidence="5">Putative 3-methyladenine DNA glycosylase</fullName>
        <ecNumber evidence="5">3.2.2.-</ecNumber>
    </recommendedName>
</protein>
<dbReference type="PANTHER" id="PTHR10429:SF0">
    <property type="entry name" value="DNA-3-METHYLADENINE GLYCOSYLASE"/>
    <property type="match status" value="1"/>
</dbReference>
<comment type="caution">
    <text evidence="6">The sequence shown here is derived from an EMBL/GenBank/DDBJ whole genome shotgun (WGS) entry which is preliminary data.</text>
</comment>
<dbReference type="SUPFAM" id="SSF50486">
    <property type="entry name" value="FMT C-terminal domain-like"/>
    <property type="match status" value="1"/>
</dbReference>
<dbReference type="OrthoDB" id="9794313at2"/>
<dbReference type="HAMAP" id="MF_00527">
    <property type="entry name" value="3MGH"/>
    <property type="match status" value="1"/>
</dbReference>
<keyword evidence="3 5" id="KW-0378">Hydrolase</keyword>
<keyword evidence="7" id="KW-1185">Reference proteome</keyword>
<dbReference type="PANTHER" id="PTHR10429">
    <property type="entry name" value="DNA-3-METHYLADENINE GLYCOSYLASE"/>
    <property type="match status" value="1"/>
</dbReference>
<dbReference type="InterPro" id="IPR003180">
    <property type="entry name" value="MPG"/>
</dbReference>
<dbReference type="InterPro" id="IPR011034">
    <property type="entry name" value="Formyl_transferase-like_C_sf"/>
</dbReference>
<dbReference type="Gene3D" id="3.10.300.10">
    <property type="entry name" value="Methylpurine-DNA glycosylase (MPG)"/>
    <property type="match status" value="1"/>
</dbReference>
<dbReference type="FunFam" id="3.10.300.10:FF:000001">
    <property type="entry name" value="Putative 3-methyladenine DNA glycosylase"/>
    <property type="match status" value="1"/>
</dbReference>
<evidence type="ECO:0000313" key="6">
    <source>
        <dbReference type="EMBL" id="PTQ96855.1"/>
    </source>
</evidence>
<evidence type="ECO:0000256" key="5">
    <source>
        <dbReference type="HAMAP-Rule" id="MF_00527"/>
    </source>
</evidence>